<evidence type="ECO:0000313" key="1">
    <source>
        <dbReference type="EMBL" id="SPF46949.1"/>
    </source>
</evidence>
<keyword evidence="1" id="KW-0378">Hydrolase</keyword>
<dbReference type="EMBL" id="OMOD01000166">
    <property type="protein sequence ID" value="SPF46949.1"/>
    <property type="molecule type" value="Genomic_DNA"/>
</dbReference>
<proteinExistence type="predicted"/>
<organism evidence="1 2">
    <name type="scientific">Candidatus Sulfotelmatobacter kueseliae</name>
    <dbReference type="NCBI Taxonomy" id="2042962"/>
    <lineage>
        <taxon>Bacteria</taxon>
        <taxon>Pseudomonadati</taxon>
        <taxon>Acidobacteriota</taxon>
        <taxon>Terriglobia</taxon>
        <taxon>Terriglobales</taxon>
        <taxon>Candidatus Korobacteraceae</taxon>
        <taxon>Candidatus Sulfotelmatobacter</taxon>
    </lineage>
</organism>
<sequence length="430" mass="47661">MEAAAGKANILAPYTLDDAGWNAYVSHRKERVKSEVPAPQFVEVRGTGPKASQEVERFLQPLEGKPIDIPVMEDKFNQLTGIGNFDSFDYWLGERDSQTGLIVTVHEKSHEPPSLQLGFEADGSEAKDVTFTYAGRLTFQNVVGYRSEWRTDFAFGNTYSVSTELYRPFNSLSKWFFAPHAGVSNAGFRFFKVNDPVALYRLGQEDGGIDVGYEFDRFTELRVGYQAGFTSAHLNLGAAEFVSVSGRIGDTHIHFRTDHTDDPIVPRRGYNVDARFHWYDAYPGAVEPLPVLETRLEGFKPVSAKGSVFASADGGSTFGVRNTGIPLFFLGAPLRLSAYGTNELFGEQYYLFRAGYIRELLTLPPFLGKKVYIVSSYEIGKMYGVPTEAKFPTDVESGVVAETALGPLFVGGSVGDSGHQKWFFQLGRVF</sequence>
<dbReference type="Gene3D" id="2.40.160.50">
    <property type="entry name" value="membrane protein fhac: a member of the omp85/tpsb transporter family"/>
    <property type="match status" value="1"/>
</dbReference>
<protein>
    <submittedName>
        <fullName evidence="1">Esterase of the alpha-beta hydrolase superfamily</fullName>
    </submittedName>
</protein>
<gene>
    <name evidence="1" type="ORF">SBA1_70014</name>
</gene>
<dbReference type="AlphaFoldDB" id="A0A2U3L5B5"/>
<name>A0A2U3L5B5_9BACT</name>
<dbReference type="Proteomes" id="UP000238701">
    <property type="component" value="Unassembled WGS sequence"/>
</dbReference>
<dbReference type="GO" id="GO:0016787">
    <property type="term" value="F:hydrolase activity"/>
    <property type="evidence" value="ECO:0007669"/>
    <property type="project" value="UniProtKB-KW"/>
</dbReference>
<evidence type="ECO:0000313" key="2">
    <source>
        <dbReference type="Proteomes" id="UP000238701"/>
    </source>
</evidence>
<reference evidence="2" key="1">
    <citation type="submission" date="2018-02" db="EMBL/GenBank/DDBJ databases">
        <authorList>
            <person name="Hausmann B."/>
        </authorList>
    </citation>
    <scope>NUCLEOTIDE SEQUENCE [LARGE SCALE GENOMIC DNA]</scope>
    <source>
        <strain evidence="2">Peat soil MAG SbA1</strain>
    </source>
</reference>
<accession>A0A2U3L5B5</accession>